<evidence type="ECO:0000313" key="12">
    <source>
        <dbReference type="Proteomes" id="UP000675881"/>
    </source>
</evidence>
<evidence type="ECO:0000256" key="7">
    <source>
        <dbReference type="ARBA" id="ARBA00023303"/>
    </source>
</evidence>
<dbReference type="Gene3D" id="1.10.287.70">
    <property type="match status" value="2"/>
</dbReference>
<evidence type="ECO:0000256" key="4">
    <source>
        <dbReference type="ARBA" id="ARBA00022989"/>
    </source>
</evidence>
<dbReference type="GO" id="GO:0006382">
    <property type="term" value="P:adenosine to inosine editing"/>
    <property type="evidence" value="ECO:0007669"/>
    <property type="project" value="TreeGrafter"/>
</dbReference>
<dbReference type="Pfam" id="PF07885">
    <property type="entry name" value="Ion_trans_2"/>
    <property type="match status" value="2"/>
</dbReference>
<dbReference type="GO" id="GO:0008251">
    <property type="term" value="F:tRNA-specific adenosine deaminase activity"/>
    <property type="evidence" value="ECO:0007669"/>
    <property type="project" value="TreeGrafter"/>
</dbReference>
<comment type="similarity">
    <text evidence="8">Belongs to the two pore domain potassium channel (TC 1.A.1.8) family.</text>
</comment>
<dbReference type="GO" id="GO:0005267">
    <property type="term" value="F:potassium channel activity"/>
    <property type="evidence" value="ECO:0007669"/>
    <property type="project" value="InterPro"/>
</dbReference>
<dbReference type="Pfam" id="PF00035">
    <property type="entry name" value="dsrm"/>
    <property type="match status" value="1"/>
</dbReference>
<dbReference type="Gene3D" id="3.30.160.20">
    <property type="match status" value="1"/>
</dbReference>
<dbReference type="Pfam" id="PF02137">
    <property type="entry name" value="A_deamin"/>
    <property type="match status" value="2"/>
</dbReference>
<gene>
    <name evidence="11" type="ORF">LSAA_8840</name>
</gene>
<dbReference type="GO" id="GO:0005737">
    <property type="term" value="C:cytoplasm"/>
    <property type="evidence" value="ECO:0007669"/>
    <property type="project" value="TreeGrafter"/>
</dbReference>
<feature type="compositionally biased region" description="Acidic residues" evidence="9">
    <location>
        <begin position="604"/>
        <end position="613"/>
    </location>
</feature>
<sequence length="1136" mass="126917">MLCRAQKLKVKTCDELCYKAKSCALVKKVLIMDASDGKGSNGGLTHPKVSMKNKRETSRLRNPLCVVEDGGFRTFCLSFRDPNFHDNEERLEKNSRDDKHFNVLWRESWTREAGKVLKKFEQDVIRKAKTEGYDGHDKEDTATLQWNFSGALLYSVTVITTIGYGNIAPKTNWGANSDHGLCHIWNATLSNVGLTNGRRAALAKASRSPKLLDANFNNEREPSVYDNVIEDENNESDESKNNYLQSVVSISTPTGTPTTTLLNNNNSSPQFLYINNNHNHSNSRKPSTQNEEEYSKATSFALEESNVSGVGQNGQSPPRVPVLPVLAFVGGYITLGATIFSTWEKWTLLEGAYFSFITLTTIGFGDFVPGDAVLNDDSEHGQAKLILACIYLLMGLAVISMAINLLFPTDWIYRLDSKDIELITQSNAHDKIHIVYWEGSGWSSAKGRIHEPQSNPPWNSSLAEKPPSSPSASSVASFASCHSEFMEDSSVVQDHLDVEDEEMKTYSRNELEGIYGKLEFSIEKPCKVNGQNFQIRTMIFDQLFIGRSATMKDACERCCLKAVKYIKQHKLGPFAKEDLVDKKEKKRKRKGKKTSNTRGKSTKEDEEEDEEEQKLDFRNIPIKNAIMMLNEMFPPPKAPQYKVLSQTGPPNNPTFTMMCTIENKSYVGEGKSKKEAKLVSSQKAIEVLCGYKRSETRSVPEKSNPRANCDLDDWMELEGKNPDQKNNDAAAIGHTFADQISQLVHSKYQELFGTTTYSKRRVMAAIVMTEEDKNPIVIAVTSGTKCINEIVARRCLLLYLYSQLDKLSDKEGDSVFYRLDGNSRCHLKDGVEFHLFITTSPCGDARIFSLHETSLNGNKDKVVTKDKQIKDDPVDKSNIVEVEQAEPGTTVDEDEESSLAEKSDDFPLSDTIAPLNDNNNNEPKMNIVDAYNNEPTMETVDTNNNETKMWVIDANDNEPKIEVVDANNYEPTIEVVDENNNVELSSSTTSLVENDNQSAAAPANEKKSSDSSRGMLRSKIECGMGTVPISPKVQIQTWDGVMSGACLTHLVYPIYFSTITVGSKFHPGHMKRALYDRIEPHISDLPKGFQMNNADLLATTSPETRQATKAHDYSVNWVMDQGQPEIVNGSTGENNK</sequence>
<keyword evidence="3 8" id="KW-0812">Transmembrane</keyword>
<comment type="subcellular location">
    <subcellularLocation>
        <location evidence="1">Membrane</location>
        <topology evidence="1">Multi-pass membrane protein</topology>
    </subcellularLocation>
</comment>
<feature type="transmembrane region" description="Helical" evidence="10">
    <location>
        <begin position="352"/>
        <end position="373"/>
    </location>
</feature>
<dbReference type="GO" id="GO:0005730">
    <property type="term" value="C:nucleolus"/>
    <property type="evidence" value="ECO:0007669"/>
    <property type="project" value="TreeGrafter"/>
</dbReference>
<feature type="compositionally biased region" description="Low complexity" evidence="9">
    <location>
        <begin position="460"/>
        <end position="475"/>
    </location>
</feature>
<dbReference type="Proteomes" id="UP000675881">
    <property type="component" value="Chromosome 4"/>
</dbReference>
<dbReference type="InterPro" id="IPR014720">
    <property type="entry name" value="dsRBD_dom"/>
</dbReference>
<keyword evidence="12" id="KW-1185">Reference proteome</keyword>
<dbReference type="SUPFAM" id="SSF81324">
    <property type="entry name" value="Voltage-gated potassium channels"/>
    <property type="match status" value="2"/>
</dbReference>
<dbReference type="InterPro" id="IPR002466">
    <property type="entry name" value="A_deamin"/>
</dbReference>
<dbReference type="InterPro" id="IPR013099">
    <property type="entry name" value="K_chnl_dom"/>
</dbReference>
<organism evidence="11 12">
    <name type="scientific">Lepeophtheirus salmonis</name>
    <name type="common">Salmon louse</name>
    <name type="synonym">Caligus salmonis</name>
    <dbReference type="NCBI Taxonomy" id="72036"/>
    <lineage>
        <taxon>Eukaryota</taxon>
        <taxon>Metazoa</taxon>
        <taxon>Ecdysozoa</taxon>
        <taxon>Arthropoda</taxon>
        <taxon>Crustacea</taxon>
        <taxon>Multicrustacea</taxon>
        <taxon>Hexanauplia</taxon>
        <taxon>Copepoda</taxon>
        <taxon>Siphonostomatoida</taxon>
        <taxon>Caligidae</taxon>
        <taxon>Lepeophtheirus</taxon>
    </lineage>
</organism>
<evidence type="ECO:0000256" key="8">
    <source>
        <dbReference type="RuleBase" id="RU003857"/>
    </source>
</evidence>
<dbReference type="PRINTS" id="PR01333">
    <property type="entry name" value="2POREKCHANEL"/>
</dbReference>
<feature type="compositionally biased region" description="Polar residues" evidence="9">
    <location>
        <begin position="984"/>
        <end position="999"/>
    </location>
</feature>
<feature type="region of interest" description="Disordered" evidence="9">
    <location>
        <begin position="885"/>
        <end position="924"/>
    </location>
</feature>
<dbReference type="PANTHER" id="PTHR10910">
    <property type="entry name" value="EUKARYOTE SPECIFIC DSRNA BINDING PROTEIN"/>
    <property type="match status" value="1"/>
</dbReference>
<feature type="region of interest" description="Disordered" evidence="9">
    <location>
        <begin position="984"/>
        <end position="1014"/>
    </location>
</feature>
<evidence type="ECO:0000256" key="2">
    <source>
        <dbReference type="ARBA" id="ARBA00022448"/>
    </source>
</evidence>
<reference evidence="11" key="1">
    <citation type="submission" date="2021-02" db="EMBL/GenBank/DDBJ databases">
        <authorList>
            <person name="Bekaert M."/>
        </authorList>
    </citation>
    <scope>NUCLEOTIDE SEQUENCE</scope>
    <source>
        <strain evidence="11">IoA-00</strain>
    </source>
</reference>
<dbReference type="AlphaFoldDB" id="A0A7R8H8G6"/>
<feature type="region of interest" description="Disordered" evidence="9">
    <location>
        <begin position="581"/>
        <end position="614"/>
    </location>
</feature>
<dbReference type="GO" id="GO:0006396">
    <property type="term" value="P:RNA processing"/>
    <property type="evidence" value="ECO:0007669"/>
    <property type="project" value="InterPro"/>
</dbReference>
<evidence type="ECO:0000256" key="3">
    <source>
        <dbReference type="ARBA" id="ARBA00022692"/>
    </source>
</evidence>
<evidence type="ECO:0000256" key="9">
    <source>
        <dbReference type="SAM" id="MobiDB-lite"/>
    </source>
</evidence>
<keyword evidence="2 8" id="KW-0813">Transport</keyword>
<keyword evidence="5 8" id="KW-0406">Ion transport</keyword>
<name>A0A7R8H8G6_LEPSM</name>
<dbReference type="SMART" id="SM00358">
    <property type="entry name" value="DSRM"/>
    <property type="match status" value="1"/>
</dbReference>
<dbReference type="EMBL" id="HG994583">
    <property type="protein sequence ID" value="CAF2929560.1"/>
    <property type="molecule type" value="Genomic_DNA"/>
</dbReference>
<dbReference type="PROSITE" id="PS50137">
    <property type="entry name" value="DS_RBD"/>
    <property type="match status" value="1"/>
</dbReference>
<evidence type="ECO:0000313" key="11">
    <source>
        <dbReference type="EMBL" id="CAF2929560.1"/>
    </source>
</evidence>
<keyword evidence="7 8" id="KW-0407">Ion channel</keyword>
<proteinExistence type="inferred from homology"/>
<keyword evidence="4 10" id="KW-1133">Transmembrane helix</keyword>
<evidence type="ECO:0000256" key="10">
    <source>
        <dbReference type="SAM" id="Phobius"/>
    </source>
</evidence>
<evidence type="ECO:0000256" key="6">
    <source>
        <dbReference type="ARBA" id="ARBA00023136"/>
    </source>
</evidence>
<dbReference type="InterPro" id="IPR003280">
    <property type="entry name" value="2pore_dom_K_chnl"/>
</dbReference>
<evidence type="ECO:0000256" key="1">
    <source>
        <dbReference type="ARBA" id="ARBA00004141"/>
    </source>
</evidence>
<feature type="region of interest" description="Disordered" evidence="9">
    <location>
        <begin position="447"/>
        <end position="475"/>
    </location>
</feature>
<evidence type="ECO:0000256" key="5">
    <source>
        <dbReference type="ARBA" id="ARBA00023065"/>
    </source>
</evidence>
<keyword evidence="6 10" id="KW-0472">Membrane</keyword>
<dbReference type="OrthoDB" id="297496at2759"/>
<dbReference type="GO" id="GO:0016020">
    <property type="term" value="C:membrane"/>
    <property type="evidence" value="ECO:0007669"/>
    <property type="project" value="UniProtKB-SubCell"/>
</dbReference>
<dbReference type="PANTHER" id="PTHR10910:SF62">
    <property type="entry name" value="AT07585P-RELATED"/>
    <property type="match status" value="1"/>
</dbReference>
<dbReference type="SMART" id="SM00552">
    <property type="entry name" value="ADEAMc"/>
    <property type="match status" value="1"/>
</dbReference>
<protein>
    <submittedName>
        <fullName evidence="11">(salmon louse) hypothetical protein</fullName>
    </submittedName>
</protein>
<dbReference type="GO" id="GO:0003725">
    <property type="term" value="F:double-stranded RNA binding"/>
    <property type="evidence" value="ECO:0007669"/>
    <property type="project" value="TreeGrafter"/>
</dbReference>
<feature type="transmembrane region" description="Helical" evidence="10">
    <location>
        <begin position="322"/>
        <end position="340"/>
    </location>
</feature>
<dbReference type="SUPFAM" id="SSF54768">
    <property type="entry name" value="dsRNA-binding domain-like"/>
    <property type="match status" value="1"/>
</dbReference>
<accession>A0A7R8H8G6</accession>
<dbReference type="PROSITE" id="PS50141">
    <property type="entry name" value="A_DEAMIN_EDITASE"/>
    <property type="match status" value="1"/>
</dbReference>
<feature type="transmembrane region" description="Helical" evidence="10">
    <location>
        <begin position="385"/>
        <end position="407"/>
    </location>
</feature>
<feature type="compositionally biased region" description="Basic residues" evidence="9">
    <location>
        <begin position="584"/>
        <end position="595"/>
    </location>
</feature>
<dbReference type="GO" id="GO:0003726">
    <property type="term" value="F:double-stranded RNA adenosine deaminase activity"/>
    <property type="evidence" value="ECO:0007669"/>
    <property type="project" value="TreeGrafter"/>
</dbReference>